<accession>A0A2M4DEK7</accession>
<protein>
    <submittedName>
        <fullName evidence="2">Putative secreted protein</fullName>
    </submittedName>
</protein>
<feature type="signal peptide" evidence="1">
    <location>
        <begin position="1"/>
        <end position="18"/>
    </location>
</feature>
<keyword evidence="1" id="KW-0732">Signal</keyword>
<organism evidence="2">
    <name type="scientific">Anopheles darlingi</name>
    <name type="common">Mosquito</name>
    <dbReference type="NCBI Taxonomy" id="43151"/>
    <lineage>
        <taxon>Eukaryota</taxon>
        <taxon>Metazoa</taxon>
        <taxon>Ecdysozoa</taxon>
        <taxon>Arthropoda</taxon>
        <taxon>Hexapoda</taxon>
        <taxon>Insecta</taxon>
        <taxon>Pterygota</taxon>
        <taxon>Neoptera</taxon>
        <taxon>Endopterygota</taxon>
        <taxon>Diptera</taxon>
        <taxon>Nematocera</taxon>
        <taxon>Culicoidea</taxon>
        <taxon>Culicidae</taxon>
        <taxon>Anophelinae</taxon>
        <taxon>Anopheles</taxon>
    </lineage>
</organism>
<sequence>MTQILSAALLSFCLHLSAYVFPKEHKRCWLGGAAIPLYRTQHRRLRTPYHTNTRIKQHRPYELVASFIVRS</sequence>
<evidence type="ECO:0000256" key="1">
    <source>
        <dbReference type="SAM" id="SignalP"/>
    </source>
</evidence>
<name>A0A2M4DEK7_ANODA</name>
<evidence type="ECO:0000313" key="2">
    <source>
        <dbReference type="EMBL" id="MBW75955.1"/>
    </source>
</evidence>
<feature type="chain" id="PRO_5014908590" evidence="1">
    <location>
        <begin position="19"/>
        <end position="71"/>
    </location>
</feature>
<dbReference type="EMBL" id="GGFL01011777">
    <property type="protein sequence ID" value="MBW75955.1"/>
    <property type="molecule type" value="Transcribed_RNA"/>
</dbReference>
<dbReference type="AlphaFoldDB" id="A0A2M4DEK7"/>
<proteinExistence type="predicted"/>
<reference evidence="2" key="1">
    <citation type="submission" date="2018-01" db="EMBL/GenBank/DDBJ databases">
        <title>An insight into the sialome of Amazonian anophelines.</title>
        <authorList>
            <person name="Ribeiro J.M."/>
            <person name="Scarpassa V."/>
            <person name="Calvo E."/>
        </authorList>
    </citation>
    <scope>NUCLEOTIDE SEQUENCE</scope>
</reference>